<evidence type="ECO:0000256" key="2">
    <source>
        <dbReference type="ARBA" id="ARBA00022448"/>
    </source>
</evidence>
<dbReference type="SUPFAM" id="SSF160964">
    <property type="entry name" value="MalF N-terminal region-like"/>
    <property type="match status" value="1"/>
</dbReference>
<comment type="caution">
    <text evidence="9">The sequence shown here is derived from an EMBL/GenBank/DDBJ whole genome shotgun (WGS) entry which is preliminary data.</text>
</comment>
<dbReference type="GO" id="GO:0055085">
    <property type="term" value="P:transmembrane transport"/>
    <property type="evidence" value="ECO:0007669"/>
    <property type="project" value="InterPro"/>
</dbReference>
<evidence type="ECO:0000313" key="9">
    <source>
        <dbReference type="EMBL" id="RAP75266.1"/>
    </source>
</evidence>
<feature type="domain" description="ABC transmembrane type-1" evidence="8">
    <location>
        <begin position="75"/>
        <end position="286"/>
    </location>
</feature>
<feature type="transmembrane region" description="Helical" evidence="7">
    <location>
        <begin position="160"/>
        <end position="182"/>
    </location>
</feature>
<feature type="transmembrane region" description="Helical" evidence="7">
    <location>
        <begin position="112"/>
        <end position="132"/>
    </location>
</feature>
<dbReference type="Gene3D" id="1.10.3720.10">
    <property type="entry name" value="MetI-like"/>
    <property type="match status" value="1"/>
</dbReference>
<gene>
    <name evidence="9" type="ORF">DL346_17995</name>
</gene>
<evidence type="ECO:0000256" key="5">
    <source>
        <dbReference type="ARBA" id="ARBA00022989"/>
    </source>
</evidence>
<dbReference type="AlphaFoldDB" id="A0A328U5Q9"/>
<evidence type="ECO:0000256" key="1">
    <source>
        <dbReference type="ARBA" id="ARBA00004651"/>
    </source>
</evidence>
<keyword evidence="10" id="KW-1185">Reference proteome</keyword>
<dbReference type="InterPro" id="IPR051393">
    <property type="entry name" value="ABC_transporter_permease"/>
</dbReference>
<feature type="transmembrane region" description="Helical" evidence="7">
    <location>
        <begin position="79"/>
        <end position="100"/>
    </location>
</feature>
<feature type="transmembrane region" description="Helical" evidence="7">
    <location>
        <begin position="21"/>
        <end position="45"/>
    </location>
</feature>
<keyword evidence="2 7" id="KW-0813">Transport</keyword>
<comment type="subcellular location">
    <subcellularLocation>
        <location evidence="1 7">Cell membrane</location>
        <topology evidence="1 7">Multi-pass membrane protein</topology>
    </subcellularLocation>
</comment>
<dbReference type="OrthoDB" id="9788108at2"/>
<keyword evidence="3" id="KW-1003">Cell membrane</keyword>
<reference evidence="9 10" key="1">
    <citation type="submission" date="2018-06" db="EMBL/GenBank/DDBJ databases">
        <title>Paenibacillus montanisoli sp. nov., isolated from mountain area soil.</title>
        <authorList>
            <person name="Wu M."/>
        </authorList>
    </citation>
    <scope>NUCLEOTIDE SEQUENCE [LARGE SCALE GENOMIC DNA]</scope>
    <source>
        <strain evidence="9 10">RA17</strain>
    </source>
</reference>
<organism evidence="9 10">
    <name type="scientific">Paenibacillus montanisoli</name>
    <dbReference type="NCBI Taxonomy" id="2081970"/>
    <lineage>
        <taxon>Bacteria</taxon>
        <taxon>Bacillati</taxon>
        <taxon>Bacillota</taxon>
        <taxon>Bacilli</taxon>
        <taxon>Bacillales</taxon>
        <taxon>Paenibacillaceae</taxon>
        <taxon>Paenibacillus</taxon>
    </lineage>
</organism>
<dbReference type="Proteomes" id="UP000249260">
    <property type="component" value="Unassembled WGS sequence"/>
</dbReference>
<dbReference type="RefSeq" id="WP_112883530.1">
    <property type="nucleotide sequence ID" value="NZ_QLUW01000003.1"/>
</dbReference>
<dbReference type="CDD" id="cd06261">
    <property type="entry name" value="TM_PBP2"/>
    <property type="match status" value="1"/>
</dbReference>
<feature type="transmembrane region" description="Helical" evidence="7">
    <location>
        <begin position="211"/>
        <end position="233"/>
    </location>
</feature>
<evidence type="ECO:0000313" key="10">
    <source>
        <dbReference type="Proteomes" id="UP000249260"/>
    </source>
</evidence>
<sequence>MNTKKKWWTRSRLEALDGYVFMTPAILGLLFFMLGPIGASAYFSFTEYDILSTPKWVGLDNYINLFQDSLFWQSLKVTMIYSVVSVPLGLTVSLALALLLNKNIRGIFVFRTIFYLPAVMSGVAVALLWKWIFNPDFGLINWAISLLGFEGPKWFIDEEWALPPIIIMSLWGVGGSMLVYLAGLQGIPTDLYEAAEIDGANKRKQFRNITLPMLSPVIFFNLITGIIGALQVFTEGFIMTQGGPNNATLFSVLYLYRNAFSYLQMGYASALAWVLFLIILAFTLIIFKSSPMWVFYEGNRRSGK</sequence>
<protein>
    <submittedName>
        <fullName evidence="9">ABC transporter permease</fullName>
    </submittedName>
</protein>
<evidence type="ECO:0000256" key="6">
    <source>
        <dbReference type="ARBA" id="ARBA00023136"/>
    </source>
</evidence>
<evidence type="ECO:0000256" key="7">
    <source>
        <dbReference type="RuleBase" id="RU363032"/>
    </source>
</evidence>
<dbReference type="SUPFAM" id="SSF161098">
    <property type="entry name" value="MetI-like"/>
    <property type="match status" value="1"/>
</dbReference>
<dbReference type="InterPro" id="IPR000515">
    <property type="entry name" value="MetI-like"/>
</dbReference>
<dbReference type="EMBL" id="QLUW01000003">
    <property type="protein sequence ID" value="RAP75266.1"/>
    <property type="molecule type" value="Genomic_DNA"/>
</dbReference>
<keyword evidence="5 7" id="KW-1133">Transmembrane helix</keyword>
<dbReference type="PROSITE" id="PS50928">
    <property type="entry name" value="ABC_TM1"/>
    <property type="match status" value="1"/>
</dbReference>
<name>A0A328U5Q9_9BACL</name>
<evidence type="ECO:0000259" key="8">
    <source>
        <dbReference type="PROSITE" id="PS50928"/>
    </source>
</evidence>
<accession>A0A328U5Q9</accession>
<keyword evidence="6 7" id="KW-0472">Membrane</keyword>
<dbReference type="InterPro" id="IPR035906">
    <property type="entry name" value="MetI-like_sf"/>
</dbReference>
<evidence type="ECO:0000256" key="3">
    <source>
        <dbReference type="ARBA" id="ARBA00022475"/>
    </source>
</evidence>
<comment type="similarity">
    <text evidence="7">Belongs to the binding-protein-dependent transport system permease family.</text>
</comment>
<proteinExistence type="inferred from homology"/>
<dbReference type="GO" id="GO:0005886">
    <property type="term" value="C:plasma membrane"/>
    <property type="evidence" value="ECO:0007669"/>
    <property type="project" value="UniProtKB-SubCell"/>
</dbReference>
<dbReference type="PANTHER" id="PTHR30193">
    <property type="entry name" value="ABC TRANSPORTER PERMEASE PROTEIN"/>
    <property type="match status" value="1"/>
</dbReference>
<evidence type="ECO:0000256" key="4">
    <source>
        <dbReference type="ARBA" id="ARBA00022692"/>
    </source>
</evidence>
<dbReference type="PANTHER" id="PTHR30193:SF1">
    <property type="entry name" value="ABC TRANSPORTER PERMEASE PROTEIN YESP-RELATED"/>
    <property type="match status" value="1"/>
</dbReference>
<dbReference type="Pfam" id="PF00528">
    <property type="entry name" value="BPD_transp_1"/>
    <property type="match status" value="1"/>
</dbReference>
<feature type="transmembrane region" description="Helical" evidence="7">
    <location>
        <begin position="265"/>
        <end position="287"/>
    </location>
</feature>
<keyword evidence="4 7" id="KW-0812">Transmembrane</keyword>